<accession>A0AA36IUL7</accession>
<sequence>MSDKNRRLGSLRLNFSNCRLSLPKLLDALEGLPCERVEELDASQNDLGDEAPGKILRLLPLRALRLNSAGLSAQGLRSAIEAITQPWLEQDKCREGELSLSSSGLLGSKSPGADGLSLRPSQSLQVLELAACSADAAVPDLALYLASQCCTLTELDLSWNTLGPHAVQELSLHLRQNTTLRSLRLAHCHLKQAAGVLLACLSTSSLPLERLGLARNGMPYSAFEELACFLGSAVGQQLIDLDLSGNKAVAEEPCSRVLGRALCRVQDVESSYASFRGAELKLSLAGTKPFFDAAYGRWDAGPQLLTILRSPGRVLDVNLDHCTFAEAAIPSLARICLNVRNFSLCQCSGGEGTLGQSFAVHLEEIWLAAWAGAGANGAAEAALLVPFQALNLRCAGARGSCPCGCCCGSFGSMSWACRMAAPSC</sequence>
<evidence type="ECO:0000313" key="2">
    <source>
        <dbReference type="Proteomes" id="UP001178507"/>
    </source>
</evidence>
<dbReference type="GO" id="GO:0031267">
    <property type="term" value="F:small GTPase binding"/>
    <property type="evidence" value="ECO:0007669"/>
    <property type="project" value="TreeGrafter"/>
</dbReference>
<dbReference type="GO" id="GO:0005634">
    <property type="term" value="C:nucleus"/>
    <property type="evidence" value="ECO:0007669"/>
    <property type="project" value="TreeGrafter"/>
</dbReference>
<dbReference type="GO" id="GO:0048471">
    <property type="term" value="C:perinuclear region of cytoplasm"/>
    <property type="evidence" value="ECO:0007669"/>
    <property type="project" value="TreeGrafter"/>
</dbReference>
<name>A0AA36IUL7_9DINO</name>
<proteinExistence type="predicted"/>
<dbReference type="AlphaFoldDB" id="A0AA36IUL7"/>
<dbReference type="SMART" id="SM00368">
    <property type="entry name" value="LRR_RI"/>
    <property type="match status" value="3"/>
</dbReference>
<dbReference type="PANTHER" id="PTHR24113:SF15">
    <property type="entry name" value="NACHT DOMAIN-CONTAINING PROTEIN"/>
    <property type="match status" value="1"/>
</dbReference>
<organism evidence="1 2">
    <name type="scientific">Effrenium voratum</name>
    <dbReference type="NCBI Taxonomy" id="2562239"/>
    <lineage>
        <taxon>Eukaryota</taxon>
        <taxon>Sar</taxon>
        <taxon>Alveolata</taxon>
        <taxon>Dinophyceae</taxon>
        <taxon>Suessiales</taxon>
        <taxon>Symbiodiniaceae</taxon>
        <taxon>Effrenium</taxon>
    </lineage>
</organism>
<evidence type="ECO:0000313" key="1">
    <source>
        <dbReference type="EMBL" id="CAJ1394195.1"/>
    </source>
</evidence>
<dbReference type="Gene3D" id="3.80.10.10">
    <property type="entry name" value="Ribonuclease Inhibitor"/>
    <property type="match status" value="2"/>
</dbReference>
<dbReference type="EMBL" id="CAUJNA010002779">
    <property type="protein sequence ID" value="CAJ1394195.1"/>
    <property type="molecule type" value="Genomic_DNA"/>
</dbReference>
<comment type="caution">
    <text evidence="1">The sequence shown here is derived from an EMBL/GenBank/DDBJ whole genome shotgun (WGS) entry which is preliminary data.</text>
</comment>
<dbReference type="GO" id="GO:0005096">
    <property type="term" value="F:GTPase activator activity"/>
    <property type="evidence" value="ECO:0007669"/>
    <property type="project" value="InterPro"/>
</dbReference>
<dbReference type="SUPFAM" id="SSF52047">
    <property type="entry name" value="RNI-like"/>
    <property type="match status" value="1"/>
</dbReference>
<keyword evidence="2" id="KW-1185">Reference proteome</keyword>
<dbReference type="InterPro" id="IPR032675">
    <property type="entry name" value="LRR_dom_sf"/>
</dbReference>
<dbReference type="GO" id="GO:0006913">
    <property type="term" value="P:nucleocytoplasmic transport"/>
    <property type="evidence" value="ECO:0007669"/>
    <property type="project" value="TreeGrafter"/>
</dbReference>
<reference evidence="1" key="1">
    <citation type="submission" date="2023-08" db="EMBL/GenBank/DDBJ databases">
        <authorList>
            <person name="Chen Y."/>
            <person name="Shah S."/>
            <person name="Dougan E. K."/>
            <person name="Thang M."/>
            <person name="Chan C."/>
        </authorList>
    </citation>
    <scope>NUCLEOTIDE SEQUENCE</scope>
</reference>
<dbReference type="Proteomes" id="UP001178507">
    <property type="component" value="Unassembled WGS sequence"/>
</dbReference>
<dbReference type="PANTHER" id="PTHR24113">
    <property type="entry name" value="RAN GTPASE-ACTIVATING PROTEIN 1"/>
    <property type="match status" value="1"/>
</dbReference>
<dbReference type="Pfam" id="PF13516">
    <property type="entry name" value="LRR_6"/>
    <property type="match status" value="2"/>
</dbReference>
<gene>
    <name evidence="1" type="ORF">EVOR1521_LOCUS18914</name>
</gene>
<dbReference type="InterPro" id="IPR027038">
    <property type="entry name" value="RanGap"/>
</dbReference>
<dbReference type="GO" id="GO:0005829">
    <property type="term" value="C:cytosol"/>
    <property type="evidence" value="ECO:0007669"/>
    <property type="project" value="TreeGrafter"/>
</dbReference>
<dbReference type="InterPro" id="IPR001611">
    <property type="entry name" value="Leu-rich_rpt"/>
</dbReference>
<protein>
    <submittedName>
        <fullName evidence="1">Uncharacterized protein</fullName>
    </submittedName>
</protein>